<feature type="coiled-coil region" evidence="3">
    <location>
        <begin position="334"/>
        <end position="368"/>
    </location>
</feature>
<feature type="region of interest" description="Disordered" evidence="4">
    <location>
        <begin position="59"/>
        <end position="81"/>
    </location>
</feature>
<keyword evidence="2" id="KW-0520">NAD</keyword>
<name>A0A8I1MZ39_THIA3</name>
<protein>
    <submittedName>
        <fullName evidence="7">NADH-quinone oxidoreductase subunit C</fullName>
    </submittedName>
</protein>
<evidence type="ECO:0000259" key="5">
    <source>
        <dbReference type="Pfam" id="PF00329"/>
    </source>
</evidence>
<gene>
    <name evidence="7" type="ORF">J0I24_12840</name>
</gene>
<dbReference type="InterPro" id="IPR001135">
    <property type="entry name" value="NADH_Q_OxRdtase_suD"/>
</dbReference>
<accession>A0A8I1MZ39</accession>
<dbReference type="SUPFAM" id="SSF143243">
    <property type="entry name" value="Nqo5-like"/>
    <property type="match status" value="1"/>
</dbReference>
<reference evidence="7" key="1">
    <citation type="submission" date="2021-02" db="EMBL/GenBank/DDBJ databases">
        <title>Thiocyanate and organic carbon inputs drive convergent selection for specific autotrophic Afipia and Thiobacillus strains within complex microbiomes.</title>
        <authorList>
            <person name="Huddy R.J."/>
            <person name="Sachdeva R."/>
            <person name="Kadzinga F."/>
            <person name="Kantor R.S."/>
            <person name="Harrison S.T.L."/>
            <person name="Banfield J.F."/>
        </authorList>
    </citation>
    <scope>NUCLEOTIDE SEQUENCE</scope>
    <source>
        <strain evidence="7">SCN18_13_7_16_R3_B_64_19</strain>
    </source>
</reference>
<evidence type="ECO:0000256" key="2">
    <source>
        <dbReference type="ARBA" id="ARBA00023027"/>
    </source>
</evidence>
<dbReference type="InterPro" id="IPR001268">
    <property type="entry name" value="NADH_UbQ_OxRdtase_30kDa_su"/>
</dbReference>
<dbReference type="GO" id="GO:0016651">
    <property type="term" value="F:oxidoreductase activity, acting on NAD(P)H"/>
    <property type="evidence" value="ECO:0007669"/>
    <property type="project" value="InterPro"/>
</dbReference>
<dbReference type="SUPFAM" id="SSF56762">
    <property type="entry name" value="HydB/Nqo4-like"/>
    <property type="match status" value="1"/>
</dbReference>
<dbReference type="Pfam" id="PF00346">
    <property type="entry name" value="Complex1_49kDa"/>
    <property type="match status" value="1"/>
</dbReference>
<evidence type="ECO:0000313" key="8">
    <source>
        <dbReference type="Proteomes" id="UP000664800"/>
    </source>
</evidence>
<dbReference type="RefSeq" id="WP_276731621.1">
    <property type="nucleotide sequence ID" value="NZ_JAFKMR010000025.1"/>
</dbReference>
<dbReference type="InterPro" id="IPR029014">
    <property type="entry name" value="NiFe-Hase_large"/>
</dbReference>
<dbReference type="GO" id="GO:0048038">
    <property type="term" value="F:quinone binding"/>
    <property type="evidence" value="ECO:0007669"/>
    <property type="project" value="InterPro"/>
</dbReference>
<dbReference type="Gene3D" id="1.10.645.10">
    <property type="entry name" value="Cytochrome-c3 Hydrogenase, chain B"/>
    <property type="match status" value="1"/>
</dbReference>
<dbReference type="PANTHER" id="PTHR43485:SF1">
    <property type="entry name" value="FORMATE HYDROGENLYASE SUBUNIT 5-RELATED"/>
    <property type="match status" value="1"/>
</dbReference>
<keyword evidence="1" id="KW-0560">Oxidoreductase</keyword>
<dbReference type="GO" id="GO:0051287">
    <property type="term" value="F:NAD binding"/>
    <property type="evidence" value="ECO:0007669"/>
    <property type="project" value="InterPro"/>
</dbReference>
<dbReference type="EMBL" id="JAFKMR010000025">
    <property type="protein sequence ID" value="MBN8745171.1"/>
    <property type="molecule type" value="Genomic_DNA"/>
</dbReference>
<evidence type="ECO:0000256" key="1">
    <source>
        <dbReference type="ARBA" id="ARBA00023002"/>
    </source>
</evidence>
<dbReference type="GO" id="GO:0008137">
    <property type="term" value="F:NADH dehydrogenase (ubiquinone) activity"/>
    <property type="evidence" value="ECO:0007669"/>
    <property type="project" value="InterPro"/>
</dbReference>
<feature type="domain" description="NADH-quinone oxidoreductase subunit D" evidence="6">
    <location>
        <begin position="304"/>
        <end position="532"/>
    </location>
</feature>
<dbReference type="PANTHER" id="PTHR43485">
    <property type="entry name" value="HYDROGENASE-4 COMPONENT G"/>
    <property type="match status" value="1"/>
</dbReference>
<evidence type="ECO:0000256" key="3">
    <source>
        <dbReference type="SAM" id="Coils"/>
    </source>
</evidence>
<evidence type="ECO:0000313" key="7">
    <source>
        <dbReference type="EMBL" id="MBN8745171.1"/>
    </source>
</evidence>
<dbReference type="Proteomes" id="UP000664800">
    <property type="component" value="Unassembled WGS sequence"/>
</dbReference>
<dbReference type="Pfam" id="PF00329">
    <property type="entry name" value="Complex1_30kDa"/>
    <property type="match status" value="1"/>
</dbReference>
<sequence length="532" mass="59190">MRFCDTTRLSPAELLTAADSLLTELGDTPSAHGRMQMAYACSCAEGGMEVIYVSSAPTAPQAVPAPQGGEQTLGRPDGLLNQGTNQPYKVWRVRPKDRTLPSLASKLPLLGWYEREMMDSYGLRFEGHPEANPLVLHEGEPRDPAPLASGFDPAASARDYSPLPPIVPQVQGPDIQRLPFGPVRADIVESAQFLFFYIGEGILHYHPRLFYKHRAMEGRFQGATLASGSVLAERVSGIDSVAHALAYAQAVEGAMGWRAPPRARYLRVILAELERLYNHLHYLGHLSKTTTLKVGEAEGHLLEERLKQINGKLTGSRFLRGLITPGGLRRDLDISGLDKALDSVNDEIDRYLQRLENTRSHLDRLMTTGRLERQVAFDQGACGPIERASNLDRDLRRDHPYANYEKVRFSVPVQQGGDAHARSLVRMEEIRESLAIIRQTIGRTKPGEVLRFDVMEEADPQGEGLGWVEATRGGLLYAVHLSEDRTRLQRVKIKEPSFSNWRVFPFTVEDSNMMDYAINEASFGLSIAGADR</sequence>
<keyword evidence="3" id="KW-0175">Coiled coil</keyword>
<dbReference type="AlphaFoldDB" id="A0A8I1MZ39"/>
<feature type="domain" description="NADH:ubiquinone oxidoreductase 30kDa subunit" evidence="5">
    <location>
        <begin position="95"/>
        <end position="141"/>
    </location>
</feature>
<dbReference type="Gene3D" id="3.30.460.80">
    <property type="entry name" value="NADH:ubiquinone oxidoreductase, 30kDa subunit"/>
    <property type="match status" value="1"/>
</dbReference>
<dbReference type="InterPro" id="IPR052197">
    <property type="entry name" value="ComplexI_49kDa-like"/>
</dbReference>
<comment type="caution">
    <text evidence="7">The sequence shown here is derived from an EMBL/GenBank/DDBJ whole genome shotgun (WGS) entry which is preliminary data.</text>
</comment>
<dbReference type="InterPro" id="IPR037232">
    <property type="entry name" value="NADH_quin_OxRdtase_su_C/D-like"/>
</dbReference>
<evidence type="ECO:0000259" key="6">
    <source>
        <dbReference type="Pfam" id="PF00346"/>
    </source>
</evidence>
<organism evidence="7 8">
    <name type="scientific">Thiomonas arsenitoxydans (strain DSM 22701 / CIP 110005 / 3As)</name>
    <dbReference type="NCBI Taxonomy" id="426114"/>
    <lineage>
        <taxon>Bacteria</taxon>
        <taxon>Pseudomonadati</taxon>
        <taxon>Pseudomonadota</taxon>
        <taxon>Betaproteobacteria</taxon>
        <taxon>Burkholderiales</taxon>
        <taxon>Thiomonas</taxon>
    </lineage>
</organism>
<evidence type="ECO:0000256" key="4">
    <source>
        <dbReference type="SAM" id="MobiDB-lite"/>
    </source>
</evidence>
<proteinExistence type="predicted"/>